<protein>
    <submittedName>
        <fullName evidence="5">Rap1 GTPase-GDP dissociation stimulator 1-like</fullName>
    </submittedName>
</protein>
<evidence type="ECO:0000313" key="5">
    <source>
        <dbReference type="EMBL" id="KAG7507614.1"/>
    </source>
</evidence>
<dbReference type="PROSITE" id="PS50176">
    <property type="entry name" value="ARM_REPEAT"/>
    <property type="match status" value="1"/>
</dbReference>
<feature type="repeat" description="ARM" evidence="3">
    <location>
        <begin position="121"/>
        <end position="163"/>
    </location>
</feature>
<dbReference type="Proteomes" id="UP000693946">
    <property type="component" value="Linkage Group LG18"/>
</dbReference>
<comment type="subcellular location">
    <subcellularLocation>
        <location evidence="1">Cytoplasm</location>
        <location evidence="1">Cytosol</location>
    </subcellularLocation>
</comment>
<evidence type="ECO:0000256" key="3">
    <source>
        <dbReference type="PROSITE-ProRule" id="PRU00259"/>
    </source>
</evidence>
<name>A0AAV6RRM8_SOLSE</name>
<evidence type="ECO:0000256" key="2">
    <source>
        <dbReference type="ARBA" id="ARBA00022490"/>
    </source>
</evidence>
<reference evidence="5 6" key="1">
    <citation type="journal article" date="2021" name="Sci. Rep.">
        <title>Chromosome anchoring in Senegalese sole (Solea senegalensis) reveals sex-associated markers and genome rearrangements in flatfish.</title>
        <authorList>
            <person name="Guerrero-Cozar I."/>
            <person name="Gomez-Garrido J."/>
            <person name="Berbel C."/>
            <person name="Martinez-Blanch J.F."/>
            <person name="Alioto T."/>
            <person name="Claros M.G."/>
            <person name="Gagnaire P.A."/>
            <person name="Manchado M."/>
        </authorList>
    </citation>
    <scope>NUCLEOTIDE SEQUENCE [LARGE SCALE GENOMIC DNA]</scope>
    <source>
        <strain evidence="5">Sse05_10M</strain>
    </source>
</reference>
<comment type="caution">
    <text evidence="5">The sequence shown here is derived from an EMBL/GenBank/DDBJ whole genome shotgun (WGS) entry which is preliminary data.</text>
</comment>
<organism evidence="5 6">
    <name type="scientific">Solea senegalensis</name>
    <name type="common">Senegalese sole</name>
    <dbReference type="NCBI Taxonomy" id="28829"/>
    <lineage>
        <taxon>Eukaryota</taxon>
        <taxon>Metazoa</taxon>
        <taxon>Chordata</taxon>
        <taxon>Craniata</taxon>
        <taxon>Vertebrata</taxon>
        <taxon>Euteleostomi</taxon>
        <taxon>Actinopterygii</taxon>
        <taxon>Neopterygii</taxon>
        <taxon>Teleostei</taxon>
        <taxon>Neoteleostei</taxon>
        <taxon>Acanthomorphata</taxon>
        <taxon>Carangaria</taxon>
        <taxon>Pleuronectiformes</taxon>
        <taxon>Pleuronectoidei</taxon>
        <taxon>Soleidae</taxon>
        <taxon>Solea</taxon>
    </lineage>
</organism>
<dbReference type="GO" id="GO:0005829">
    <property type="term" value="C:cytosol"/>
    <property type="evidence" value="ECO:0007669"/>
    <property type="project" value="UniProtKB-SubCell"/>
</dbReference>
<proteinExistence type="predicted"/>
<dbReference type="AlphaFoldDB" id="A0AAV6RRM8"/>
<evidence type="ECO:0000313" key="6">
    <source>
        <dbReference type="Proteomes" id="UP000693946"/>
    </source>
</evidence>
<dbReference type="InterPro" id="IPR000225">
    <property type="entry name" value="Armadillo"/>
</dbReference>
<keyword evidence="6" id="KW-1185">Reference proteome</keyword>
<evidence type="ECO:0000256" key="1">
    <source>
        <dbReference type="ARBA" id="ARBA00004514"/>
    </source>
</evidence>
<feature type="region of interest" description="Disordered" evidence="4">
    <location>
        <begin position="1"/>
        <end position="25"/>
    </location>
</feature>
<sequence>MGHTDGPLMYSYTRPHADKSRSSQLQTCPPNTHDNLNIALGAIRVLGLELIERELKPHLDTVMTSIKEGRKGAAEQVVISGILPILALSLRNRGPLTLLTAKLVAELTKESVVRKGFGDAGLVTALLSILTSADQELLFHAVRAISRMSYNSSKLQELLLRQGAMPRLVAILLRFPEKEALEEVCLQALCNLSGISVAEEAGMVWERGLSVRPVSHSSDQQLHCAQPLQSRETPHGLNLIMTSSGHSHSPADKQLCVIALGFHGAETPTAAFSIPSSWPQLFLADDNPHQQRHGISIYQSIPSDKCKWDFEQSHSACVVRVNTGGLNLGGERGREENSNLKPLMCLLNHHPHLLAITTITSMMSGENERFL</sequence>
<keyword evidence="2" id="KW-0963">Cytoplasm</keyword>
<dbReference type="InterPro" id="IPR040144">
    <property type="entry name" value="RAP1GDS1"/>
</dbReference>
<dbReference type="GO" id="GO:0005085">
    <property type="term" value="F:guanyl-nucleotide exchange factor activity"/>
    <property type="evidence" value="ECO:0007669"/>
    <property type="project" value="InterPro"/>
</dbReference>
<dbReference type="EMBL" id="JAGKHQ010000010">
    <property type="protein sequence ID" value="KAG7507614.1"/>
    <property type="molecule type" value="Genomic_DNA"/>
</dbReference>
<dbReference type="PANTHER" id="PTHR10957">
    <property type="entry name" value="RAP1 GTPASE-GDP DISSOCIATION STIMULATOR 1"/>
    <property type="match status" value="1"/>
</dbReference>
<dbReference type="SMART" id="SM00185">
    <property type="entry name" value="ARM"/>
    <property type="match status" value="2"/>
</dbReference>
<accession>A0AAV6RRM8</accession>
<gene>
    <name evidence="5" type="ORF">JOB18_039617</name>
</gene>
<evidence type="ECO:0000256" key="4">
    <source>
        <dbReference type="SAM" id="MobiDB-lite"/>
    </source>
</evidence>